<dbReference type="InterPro" id="IPR018247">
    <property type="entry name" value="EF_Hand_1_Ca_BS"/>
</dbReference>
<evidence type="ECO:0000256" key="1">
    <source>
        <dbReference type="SAM" id="MobiDB-lite"/>
    </source>
</evidence>
<keyword evidence="5" id="KW-1185">Reference proteome</keyword>
<dbReference type="Proteomes" id="UP000748752">
    <property type="component" value="Unassembled WGS sequence"/>
</dbReference>
<name>A0ABS1CN62_9GAMM</name>
<evidence type="ECO:0000313" key="5">
    <source>
        <dbReference type="Proteomes" id="UP000748752"/>
    </source>
</evidence>
<evidence type="ECO:0000259" key="3">
    <source>
        <dbReference type="PROSITE" id="PS50222"/>
    </source>
</evidence>
<evidence type="ECO:0000256" key="2">
    <source>
        <dbReference type="SAM" id="SignalP"/>
    </source>
</evidence>
<dbReference type="EMBL" id="NRRV01000081">
    <property type="protein sequence ID" value="MBK1633366.1"/>
    <property type="molecule type" value="Genomic_DNA"/>
</dbReference>
<comment type="caution">
    <text evidence="4">The sequence shown here is derived from an EMBL/GenBank/DDBJ whole genome shotgun (WGS) entry which is preliminary data.</text>
</comment>
<proteinExistence type="predicted"/>
<feature type="chain" id="PRO_5045326320" description="EF-hand domain-containing protein" evidence="2">
    <location>
        <begin position="26"/>
        <end position="106"/>
    </location>
</feature>
<dbReference type="InterPro" id="IPR002048">
    <property type="entry name" value="EF_hand_dom"/>
</dbReference>
<organism evidence="4 5">
    <name type="scientific">Thiohalocapsa halophila</name>
    <dbReference type="NCBI Taxonomy" id="69359"/>
    <lineage>
        <taxon>Bacteria</taxon>
        <taxon>Pseudomonadati</taxon>
        <taxon>Pseudomonadota</taxon>
        <taxon>Gammaproteobacteria</taxon>
        <taxon>Chromatiales</taxon>
        <taxon>Chromatiaceae</taxon>
        <taxon>Thiohalocapsa</taxon>
    </lineage>
</organism>
<protein>
    <recommendedName>
        <fullName evidence="3">EF-hand domain-containing protein</fullName>
    </recommendedName>
</protein>
<feature type="region of interest" description="Disordered" evidence="1">
    <location>
        <begin position="85"/>
        <end position="106"/>
    </location>
</feature>
<keyword evidence="2" id="KW-0732">Signal</keyword>
<sequence>MPVPRCNRGPLAAALVLMPAAAVGAEVPEECRFEADAPKGAAATMACYAALNTDDASGLSAAEAGVLPRLRGRFAELDADASGALSPDEFQAGLHTPAQRGGGKGV</sequence>
<dbReference type="RefSeq" id="WP_200241753.1">
    <property type="nucleotide sequence ID" value="NZ_NRRV01000081.1"/>
</dbReference>
<dbReference type="PROSITE" id="PS00018">
    <property type="entry name" value="EF_HAND_1"/>
    <property type="match status" value="1"/>
</dbReference>
<accession>A0ABS1CN62</accession>
<feature type="domain" description="EF-hand" evidence="3">
    <location>
        <begin position="65"/>
        <end position="100"/>
    </location>
</feature>
<feature type="signal peptide" evidence="2">
    <location>
        <begin position="1"/>
        <end position="25"/>
    </location>
</feature>
<gene>
    <name evidence="4" type="ORF">CKO31_21945</name>
</gene>
<evidence type="ECO:0000313" key="4">
    <source>
        <dbReference type="EMBL" id="MBK1633366.1"/>
    </source>
</evidence>
<dbReference type="PROSITE" id="PS50222">
    <property type="entry name" value="EF_HAND_2"/>
    <property type="match status" value="1"/>
</dbReference>
<reference evidence="4 5" key="1">
    <citation type="journal article" date="2020" name="Microorganisms">
        <title>Osmotic Adaptation and Compatible Solute Biosynthesis of Phototrophic Bacteria as Revealed from Genome Analyses.</title>
        <authorList>
            <person name="Imhoff J.F."/>
            <person name="Rahn T."/>
            <person name="Kunzel S."/>
            <person name="Keller A."/>
            <person name="Neulinger S.C."/>
        </authorList>
    </citation>
    <scope>NUCLEOTIDE SEQUENCE [LARGE SCALE GENOMIC DNA]</scope>
    <source>
        <strain evidence="4 5">DSM 6210</strain>
    </source>
</reference>